<organism evidence="3 5">
    <name type="scientific">Treponema rectale</name>
    <dbReference type="NCBI Taxonomy" id="744512"/>
    <lineage>
        <taxon>Bacteria</taxon>
        <taxon>Pseudomonadati</taxon>
        <taxon>Spirochaetota</taxon>
        <taxon>Spirochaetia</taxon>
        <taxon>Spirochaetales</taxon>
        <taxon>Treponemataceae</taxon>
        <taxon>Treponema</taxon>
    </lineage>
</organism>
<evidence type="ECO:0000313" key="4">
    <source>
        <dbReference type="EMBL" id="QOS40987.1"/>
    </source>
</evidence>
<dbReference type="SUPFAM" id="SSF53850">
    <property type="entry name" value="Periplasmic binding protein-like II"/>
    <property type="match status" value="1"/>
</dbReference>
<evidence type="ECO:0000259" key="2">
    <source>
        <dbReference type="Pfam" id="PF12010"/>
    </source>
</evidence>
<feature type="chain" id="PRO_5033643997" evidence="1">
    <location>
        <begin position="23"/>
        <end position="545"/>
    </location>
</feature>
<reference evidence="3 5" key="2">
    <citation type="submission" date="2020-08" db="EMBL/GenBank/DDBJ databases">
        <title>Genomic Encyclopedia of Type Strains, Phase IV (KMG-IV): sequencing the most valuable type-strain genomes for metagenomic binning, comparative biology and taxonomic classification.</title>
        <authorList>
            <person name="Goeker M."/>
        </authorList>
    </citation>
    <scope>NUCLEOTIDE SEQUENCE [LARGE SCALE GENOMIC DNA]</scope>
    <source>
        <strain evidence="3 5">DSM 103679</strain>
    </source>
</reference>
<dbReference type="KEGG" id="trc:DYE49_11235"/>
<proteinExistence type="predicted"/>
<dbReference type="Proteomes" id="UP000593591">
    <property type="component" value="Chromosome"/>
</dbReference>
<sequence length="545" mass="62647">MKRMIKGLGFAAASLLMIGSMASCGNKLPKFSDDDMNEFAKVVYMTTGNKPSDTATQEMLKELNKILKEKANAELEIYYIPWTNYQTQYNLTLAQMDGTVDLVGTASDWLDAWKNSKNGAFCAIPEEEIQKWAPKTWNSVSKEHWDMCRYNGKIYLMPEDNYAQWINHGFMYRGDWAREAGLKDGVHSWEDMTKYFEYLTGLKKSNFYAWDSTGANSTFHADGYIQSKSDYIALDGINTLGTFGVRRSNLNKIYSPFMEGDELVEYAKLMKEWDEMGVWKKDVFNSTGDTREELYLGQTGVDQHHTQTWYTTVRPQMDVKQPGSDVGFFWFGEESGNVTTMTITHGAMAISAASKHKRHALAVYDLLRNDPECYRLFNYGIEGKQYEVLDANKNVIKASEIKYTEDENGNIKLDGEYYYRPVLNEKGENAYPAIVTDYWWGRNDNLEIRNVKGAWDKFDEICAIYDKVKVDYPYGQIVWDVDSIQSELSNISDVWSRYMGNICYGKTTDPEADVKKFRQELKQAGIDRAIAELQSQLDAFNKKNK</sequence>
<name>A0A840SI74_9SPIR</name>
<gene>
    <name evidence="4" type="ORF">DYE49_11235</name>
    <name evidence="3" type="ORF">HNP77_001480</name>
</gene>
<evidence type="ECO:0000313" key="6">
    <source>
        <dbReference type="Proteomes" id="UP000593591"/>
    </source>
</evidence>
<dbReference type="Pfam" id="PF12010">
    <property type="entry name" value="DUF3502"/>
    <property type="match status" value="1"/>
</dbReference>
<dbReference type="PROSITE" id="PS51257">
    <property type="entry name" value="PROKAR_LIPOPROTEIN"/>
    <property type="match status" value="1"/>
</dbReference>
<dbReference type="EMBL" id="JACHFR010000002">
    <property type="protein sequence ID" value="MBB5219111.1"/>
    <property type="molecule type" value="Genomic_DNA"/>
</dbReference>
<evidence type="ECO:0000313" key="5">
    <source>
        <dbReference type="Proteomes" id="UP000578697"/>
    </source>
</evidence>
<dbReference type="Gene3D" id="3.40.190.10">
    <property type="entry name" value="Periplasmic binding protein-like II"/>
    <property type="match status" value="2"/>
</dbReference>
<protein>
    <submittedName>
        <fullName evidence="4">Extracellular solute-binding protein</fullName>
    </submittedName>
</protein>
<accession>A0A840SI74</accession>
<dbReference type="EMBL" id="CP031517">
    <property type="protein sequence ID" value="QOS40987.1"/>
    <property type="molecule type" value="Genomic_DNA"/>
</dbReference>
<dbReference type="Pfam" id="PF01547">
    <property type="entry name" value="SBP_bac_1"/>
    <property type="match status" value="1"/>
</dbReference>
<keyword evidence="5" id="KW-1185">Reference proteome</keyword>
<feature type="signal peptide" evidence="1">
    <location>
        <begin position="1"/>
        <end position="22"/>
    </location>
</feature>
<feature type="domain" description="DUF3502" evidence="2">
    <location>
        <begin position="477"/>
        <end position="542"/>
    </location>
</feature>
<evidence type="ECO:0000313" key="3">
    <source>
        <dbReference type="EMBL" id="MBB5219111.1"/>
    </source>
</evidence>
<dbReference type="Proteomes" id="UP000578697">
    <property type="component" value="Unassembled WGS sequence"/>
</dbReference>
<dbReference type="InterPro" id="IPR006059">
    <property type="entry name" value="SBP"/>
</dbReference>
<dbReference type="RefSeq" id="WP_184652539.1">
    <property type="nucleotide sequence ID" value="NZ_JACHFR010000002.1"/>
</dbReference>
<dbReference type="InterPro" id="IPR022627">
    <property type="entry name" value="DUF3502"/>
</dbReference>
<keyword evidence="1" id="KW-0732">Signal</keyword>
<evidence type="ECO:0000256" key="1">
    <source>
        <dbReference type="SAM" id="SignalP"/>
    </source>
</evidence>
<dbReference type="AlphaFoldDB" id="A0A840SI74"/>
<reference evidence="4 6" key="1">
    <citation type="submission" date="2018-08" db="EMBL/GenBank/DDBJ databases">
        <title>The first complete genome of Treponema rectale (CHPAT), a commensal spirochete of the bovine rectum.</title>
        <authorList>
            <person name="Staton G.J."/>
            <person name="Clegg S.R."/>
            <person name="Carter S.D."/>
            <person name="Radford A.D."/>
            <person name="Darby A."/>
            <person name="Hall N."/>
            <person name="Birtles R.J."/>
            <person name="Evans N.J."/>
        </authorList>
    </citation>
    <scope>NUCLEOTIDE SEQUENCE [LARGE SCALE GENOMIC DNA]</scope>
    <source>
        <strain evidence="4 6">CHPA</strain>
    </source>
</reference>